<dbReference type="Proteomes" id="UP001156102">
    <property type="component" value="Unassembled WGS sequence"/>
</dbReference>
<feature type="transmembrane region" description="Helical" evidence="4">
    <location>
        <begin position="338"/>
        <end position="357"/>
    </location>
</feature>
<keyword evidence="3" id="KW-0808">Transferase</keyword>
<proteinExistence type="inferred from homology"/>
<protein>
    <submittedName>
        <fullName evidence="5">Glycosyltransferase family 2 protein</fullName>
    </submittedName>
</protein>
<dbReference type="SUPFAM" id="SSF53448">
    <property type="entry name" value="Nucleotide-diphospho-sugar transferases"/>
    <property type="match status" value="1"/>
</dbReference>
<comment type="caution">
    <text evidence="5">The sequence shown here is derived from an EMBL/GenBank/DDBJ whole genome shotgun (WGS) entry which is preliminary data.</text>
</comment>
<feature type="transmembrane region" description="Helical" evidence="4">
    <location>
        <begin position="369"/>
        <end position="391"/>
    </location>
</feature>
<dbReference type="AlphaFoldDB" id="A0AA41X8C5"/>
<dbReference type="CDD" id="cd06438">
    <property type="entry name" value="EpsO_like"/>
    <property type="match status" value="1"/>
</dbReference>
<dbReference type="PANTHER" id="PTHR43630:SF1">
    <property type="entry name" value="POLY-BETA-1,6-N-ACETYL-D-GLUCOSAMINE SYNTHASE"/>
    <property type="match status" value="1"/>
</dbReference>
<keyword evidence="4" id="KW-1133">Transmembrane helix</keyword>
<evidence type="ECO:0000313" key="6">
    <source>
        <dbReference type="Proteomes" id="UP001156102"/>
    </source>
</evidence>
<dbReference type="InterPro" id="IPR029044">
    <property type="entry name" value="Nucleotide-diphossugar_trans"/>
</dbReference>
<keyword evidence="2" id="KW-0328">Glycosyltransferase</keyword>
<name>A0AA41X8C5_9BACI</name>
<feature type="transmembrane region" description="Helical" evidence="4">
    <location>
        <begin position="6"/>
        <end position="27"/>
    </location>
</feature>
<evidence type="ECO:0000256" key="3">
    <source>
        <dbReference type="ARBA" id="ARBA00022679"/>
    </source>
</evidence>
<keyword evidence="6" id="KW-1185">Reference proteome</keyword>
<comment type="similarity">
    <text evidence="1">Belongs to the glycosyltransferase 2 family.</text>
</comment>
<keyword evidence="4" id="KW-0812">Transmembrane</keyword>
<dbReference type="RefSeq" id="WP_254760592.1">
    <property type="nucleotide sequence ID" value="NZ_JANCLT010000013.1"/>
</dbReference>
<dbReference type="PANTHER" id="PTHR43630">
    <property type="entry name" value="POLY-BETA-1,6-N-ACETYL-D-GLUCOSAMINE SYNTHASE"/>
    <property type="match status" value="1"/>
</dbReference>
<dbReference type="Pfam" id="PF13641">
    <property type="entry name" value="Glyco_tranf_2_3"/>
    <property type="match status" value="1"/>
</dbReference>
<keyword evidence="4" id="KW-0472">Membrane</keyword>
<feature type="transmembrane region" description="Helical" evidence="4">
    <location>
        <begin position="307"/>
        <end position="326"/>
    </location>
</feature>
<dbReference type="GO" id="GO:0016757">
    <property type="term" value="F:glycosyltransferase activity"/>
    <property type="evidence" value="ECO:0007669"/>
    <property type="project" value="UniProtKB-KW"/>
</dbReference>
<evidence type="ECO:0000256" key="1">
    <source>
        <dbReference type="ARBA" id="ARBA00006739"/>
    </source>
</evidence>
<sequence>MDWFIAGIQLYLLFLFLYTAVIGFLGLRPVKQQPQAKPKHRFAVLVAAHNEEQVIGGIVKNLREQSYPAQLYDVYVICDNCSDRTAAVVRENGGIAMERFNQTLRGKGHALEWMFERLWDLEAQGTHYDAVVVFDADNLVSRNFLSVMNTKISEGHEVIQGYLDTKNPHDTWITKASAYAYWTTNRVYQLSRDQLGLSAQLGGTGLVVSTQVLKQIGWRTTSLTEDLEFTQRYILETGRRVAWAHEAKIYDEKPLGLRASMKQRVRWMAGHTDCALRYAVPLFRKAISGSIISFDSLVYLLSPSRNILYLLYLLIIGASLADRYLFNMPLIHSPNEVLLLHPAVHVLVFSLNVILSFTGLMLEQRGRKWFWFFYVILFGLSWVPVTIQGILSRRQRNWSHTQHTRNVSLEDIEAVAGKTA</sequence>
<evidence type="ECO:0000256" key="2">
    <source>
        <dbReference type="ARBA" id="ARBA00022676"/>
    </source>
</evidence>
<accession>A0AA41X8C5</accession>
<evidence type="ECO:0000313" key="5">
    <source>
        <dbReference type="EMBL" id="MCP8970667.1"/>
    </source>
</evidence>
<dbReference type="Gene3D" id="3.90.550.10">
    <property type="entry name" value="Spore Coat Polysaccharide Biosynthesis Protein SpsA, Chain A"/>
    <property type="match status" value="1"/>
</dbReference>
<evidence type="ECO:0000256" key="4">
    <source>
        <dbReference type="SAM" id="Phobius"/>
    </source>
</evidence>
<organism evidence="5 6">
    <name type="scientific">Ectobacillus ponti</name>
    <dbReference type="NCBI Taxonomy" id="2961894"/>
    <lineage>
        <taxon>Bacteria</taxon>
        <taxon>Bacillati</taxon>
        <taxon>Bacillota</taxon>
        <taxon>Bacilli</taxon>
        <taxon>Bacillales</taxon>
        <taxon>Bacillaceae</taxon>
        <taxon>Ectobacillus</taxon>
    </lineage>
</organism>
<reference evidence="5" key="1">
    <citation type="submission" date="2022-07" db="EMBL/GenBank/DDBJ databases">
        <authorList>
            <person name="Li W.-J."/>
            <person name="Deng Q.-Q."/>
        </authorList>
    </citation>
    <scope>NUCLEOTIDE SEQUENCE</scope>
    <source>
        <strain evidence="5">SYSU M60031</strain>
    </source>
</reference>
<dbReference type="EMBL" id="JANCLT010000013">
    <property type="protein sequence ID" value="MCP8970667.1"/>
    <property type="molecule type" value="Genomic_DNA"/>
</dbReference>
<gene>
    <name evidence="5" type="ORF">NK662_19300</name>
</gene>